<accession>A0A075FLX4</accession>
<name>A0A075FLX4_9ARCH</name>
<dbReference type="Pfam" id="PF03551">
    <property type="entry name" value="PadR"/>
    <property type="match status" value="1"/>
</dbReference>
<dbReference type="SUPFAM" id="SSF46785">
    <property type="entry name" value="Winged helix' DNA-binding domain"/>
    <property type="match status" value="1"/>
</dbReference>
<reference evidence="2" key="1">
    <citation type="journal article" date="2014" name="Genome Biol. Evol.">
        <title>Pangenome evidence for extensive interdomain horizontal transfer affecting lineage core and shell genes in uncultured planktonic thaumarchaeota and euryarchaeota.</title>
        <authorList>
            <person name="Deschamps P."/>
            <person name="Zivanovic Y."/>
            <person name="Moreira D."/>
            <person name="Rodriguez-Valera F."/>
            <person name="Lopez-Garcia P."/>
        </authorList>
    </citation>
    <scope>NUCLEOTIDE SEQUENCE</scope>
</reference>
<dbReference type="PANTHER" id="PTHR43252:SF7">
    <property type="entry name" value="TRANSCRIPTIONAL REGULATOR YQJI"/>
    <property type="match status" value="1"/>
</dbReference>
<dbReference type="PANTHER" id="PTHR43252">
    <property type="entry name" value="TRANSCRIPTIONAL REGULATOR YQJI"/>
    <property type="match status" value="1"/>
</dbReference>
<protein>
    <submittedName>
        <fullName evidence="2">Putative transcriptional regulator</fullName>
    </submittedName>
</protein>
<proteinExistence type="predicted"/>
<dbReference type="InterPro" id="IPR005149">
    <property type="entry name" value="Tscrpt_reg_PadR_N"/>
</dbReference>
<dbReference type="InterPro" id="IPR036390">
    <property type="entry name" value="WH_DNA-bd_sf"/>
</dbReference>
<organism evidence="2">
    <name type="scientific">uncultured marine thaumarchaeote AD1000_06_A03</name>
    <dbReference type="NCBI Taxonomy" id="1455884"/>
    <lineage>
        <taxon>Archaea</taxon>
        <taxon>Nitrososphaerota</taxon>
        <taxon>environmental samples</taxon>
    </lineage>
</organism>
<dbReference type="InterPro" id="IPR036388">
    <property type="entry name" value="WH-like_DNA-bd_sf"/>
</dbReference>
<evidence type="ECO:0000313" key="2">
    <source>
        <dbReference type="EMBL" id="AIE90742.1"/>
    </source>
</evidence>
<dbReference type="AlphaFoldDB" id="A0A075FLX4"/>
<dbReference type="EMBL" id="KF900317">
    <property type="protein sequence ID" value="AIE90742.1"/>
    <property type="molecule type" value="Genomic_DNA"/>
</dbReference>
<sequence>MSESAINAPKGLLRLIILDIASKNPVSGAEISKHIKLISNSMWTPSPGSIYPILNNLQKSECLTEIYSTDSNQKKYGATSKGKSILAIEKEKLEKDWISNIYYIKIMSELLNITQDELLKIIKSHLQK</sequence>
<feature type="domain" description="Transcription regulator PadR N-terminal" evidence="1">
    <location>
        <begin position="17"/>
        <end position="86"/>
    </location>
</feature>
<evidence type="ECO:0000259" key="1">
    <source>
        <dbReference type="Pfam" id="PF03551"/>
    </source>
</evidence>
<dbReference type="Gene3D" id="1.10.10.10">
    <property type="entry name" value="Winged helix-like DNA-binding domain superfamily/Winged helix DNA-binding domain"/>
    <property type="match status" value="1"/>
</dbReference>